<dbReference type="Proteomes" id="UP000231162">
    <property type="component" value="Unassembled WGS sequence"/>
</dbReference>
<proteinExistence type="inferred from homology"/>
<name>A0A2M6R8I2_9BACT</name>
<dbReference type="SUPFAM" id="SSF51064">
    <property type="entry name" value="Head domain of nucleotide exchange factor GrpE"/>
    <property type="match status" value="1"/>
</dbReference>
<sequence length="164" mass="18411">MKTKKHIQPKKDSNAITPDIQDQLLRVQAELDNFRKRTEQEKISLIKYANTNLISDILPVLDNFKRAATHAPHTSDPQMTNWIIGITAIEKQLEDVLKQVGMEEISVHAGDLFDHNRHEAISHDPSDAPENTVITIVESGYTLGDRILRPTKVRVSAGATQPSE</sequence>
<dbReference type="PANTHER" id="PTHR21237">
    <property type="entry name" value="GRPE PROTEIN"/>
    <property type="match status" value="1"/>
</dbReference>
<comment type="subunit">
    <text evidence="3">Homodimer.</text>
</comment>
<dbReference type="Gene3D" id="3.90.20.20">
    <property type="match status" value="1"/>
</dbReference>
<comment type="function">
    <text evidence="3 4">Participates actively in the response to hyperosmotic and heat shock by preventing the aggregation of stress-denatured proteins, in association with DnaK and GrpE. It is the nucleotide exchange factor for DnaK and may function as a thermosensor. Unfolded proteins bind initially to DnaJ; upon interaction with the DnaJ-bound protein, DnaK hydrolyzes its bound ATP, resulting in the formation of a stable complex. GrpE releases ADP from DnaK; ATP binding to DnaK triggers the release of the substrate protein, thus completing the reaction cycle. Several rounds of ATP-dependent interactions between DnaJ, DnaK and GrpE are required for fully efficient folding.</text>
</comment>
<keyword evidence="3" id="KW-0963">Cytoplasm</keyword>
<dbReference type="InterPro" id="IPR013805">
    <property type="entry name" value="GrpE_CC"/>
</dbReference>
<dbReference type="PROSITE" id="PS01071">
    <property type="entry name" value="GRPE"/>
    <property type="match status" value="1"/>
</dbReference>
<evidence type="ECO:0000256" key="4">
    <source>
        <dbReference type="RuleBase" id="RU000639"/>
    </source>
</evidence>
<evidence type="ECO:0000313" key="7">
    <source>
        <dbReference type="Proteomes" id="UP000231162"/>
    </source>
</evidence>
<dbReference type="GO" id="GO:0005737">
    <property type="term" value="C:cytoplasm"/>
    <property type="evidence" value="ECO:0007669"/>
    <property type="project" value="UniProtKB-SubCell"/>
</dbReference>
<dbReference type="HAMAP" id="MF_01151">
    <property type="entry name" value="GrpE"/>
    <property type="match status" value="1"/>
</dbReference>
<reference evidence="7" key="1">
    <citation type="submission" date="2017-09" db="EMBL/GenBank/DDBJ databases">
        <title>Depth-based differentiation of microbial function through sediment-hosted aquifers and enrichment of novel symbionts in the deep terrestrial subsurface.</title>
        <authorList>
            <person name="Probst A.J."/>
            <person name="Ladd B."/>
            <person name="Jarett J.K."/>
            <person name="Geller-Mcgrath D.E."/>
            <person name="Sieber C.M.K."/>
            <person name="Emerson J.B."/>
            <person name="Anantharaman K."/>
            <person name="Thomas B.C."/>
            <person name="Malmstrom R."/>
            <person name="Stieglmeier M."/>
            <person name="Klingl A."/>
            <person name="Woyke T."/>
            <person name="Ryan C.M."/>
            <person name="Banfield J.F."/>
        </authorList>
    </citation>
    <scope>NUCLEOTIDE SEQUENCE [LARGE SCALE GENOMIC DNA]</scope>
</reference>
<keyword evidence="2 3" id="KW-0143">Chaperone</keyword>
<dbReference type="GO" id="GO:0051087">
    <property type="term" value="F:protein-folding chaperone binding"/>
    <property type="evidence" value="ECO:0007669"/>
    <property type="project" value="InterPro"/>
</dbReference>
<evidence type="ECO:0000313" key="6">
    <source>
        <dbReference type="EMBL" id="PIS06807.1"/>
    </source>
</evidence>
<evidence type="ECO:0000256" key="2">
    <source>
        <dbReference type="ARBA" id="ARBA00023186"/>
    </source>
</evidence>
<evidence type="ECO:0000256" key="1">
    <source>
        <dbReference type="ARBA" id="ARBA00009054"/>
    </source>
</evidence>
<accession>A0A2M6R8I2</accession>
<protein>
    <recommendedName>
        <fullName evidence="3 4">Protein GrpE</fullName>
    </recommendedName>
    <alternativeName>
        <fullName evidence="3">HSP-70 cofactor</fullName>
    </alternativeName>
</protein>
<dbReference type="Gene3D" id="2.30.22.10">
    <property type="entry name" value="Head domain of nucleotide exchange factor GrpE"/>
    <property type="match status" value="1"/>
</dbReference>
<dbReference type="PRINTS" id="PR00773">
    <property type="entry name" value="GRPEPROTEIN"/>
</dbReference>
<dbReference type="CDD" id="cd00446">
    <property type="entry name" value="GrpE"/>
    <property type="match status" value="1"/>
</dbReference>
<dbReference type="Pfam" id="PF01025">
    <property type="entry name" value="GrpE"/>
    <property type="match status" value="1"/>
</dbReference>
<dbReference type="GO" id="GO:0042803">
    <property type="term" value="F:protein homodimerization activity"/>
    <property type="evidence" value="ECO:0007669"/>
    <property type="project" value="InterPro"/>
</dbReference>
<dbReference type="InterPro" id="IPR009012">
    <property type="entry name" value="GrpE_head"/>
</dbReference>
<dbReference type="InterPro" id="IPR000740">
    <property type="entry name" value="GrpE"/>
</dbReference>
<keyword evidence="3 4" id="KW-0346">Stress response</keyword>
<gene>
    <name evidence="3 6" type="primary">grpE</name>
    <name evidence="6" type="ORF">COT79_02665</name>
</gene>
<dbReference type="SUPFAM" id="SSF58014">
    <property type="entry name" value="Coiled-coil domain of nucleotide exchange factor GrpE"/>
    <property type="match status" value="1"/>
</dbReference>
<comment type="caution">
    <text evidence="6">The sequence shown here is derived from an EMBL/GenBank/DDBJ whole genome shotgun (WGS) entry which is preliminary data.</text>
</comment>
<dbReference type="GO" id="GO:0000774">
    <property type="term" value="F:adenyl-nucleotide exchange factor activity"/>
    <property type="evidence" value="ECO:0007669"/>
    <property type="project" value="InterPro"/>
</dbReference>
<comment type="subcellular location">
    <subcellularLocation>
        <location evidence="3">Cytoplasm</location>
    </subcellularLocation>
</comment>
<dbReference type="AlphaFoldDB" id="A0A2M6R8I2"/>
<evidence type="ECO:0000256" key="3">
    <source>
        <dbReference type="HAMAP-Rule" id="MF_01151"/>
    </source>
</evidence>
<comment type="similarity">
    <text evidence="1 3 5">Belongs to the GrpE family.</text>
</comment>
<dbReference type="GO" id="GO:0006457">
    <property type="term" value="P:protein folding"/>
    <property type="evidence" value="ECO:0007669"/>
    <property type="project" value="InterPro"/>
</dbReference>
<dbReference type="EMBL" id="PEZX01000034">
    <property type="protein sequence ID" value="PIS06807.1"/>
    <property type="molecule type" value="Genomic_DNA"/>
</dbReference>
<organism evidence="6 7">
    <name type="scientific">Candidatus Berkelbacteria bacterium CG10_big_fil_rev_8_21_14_0_10_43_14</name>
    <dbReference type="NCBI Taxonomy" id="1974515"/>
    <lineage>
        <taxon>Bacteria</taxon>
        <taxon>Candidatus Berkelbacteria</taxon>
    </lineage>
</organism>
<dbReference type="GO" id="GO:0051082">
    <property type="term" value="F:unfolded protein binding"/>
    <property type="evidence" value="ECO:0007669"/>
    <property type="project" value="TreeGrafter"/>
</dbReference>
<evidence type="ECO:0000256" key="5">
    <source>
        <dbReference type="RuleBase" id="RU004478"/>
    </source>
</evidence>
<dbReference type="PANTHER" id="PTHR21237:SF23">
    <property type="entry name" value="GRPE PROTEIN HOMOLOG, MITOCHONDRIAL"/>
    <property type="match status" value="1"/>
</dbReference>